<gene>
    <name evidence="3" type="ORF">MMYC01_210447</name>
</gene>
<reference evidence="3 4" key="1">
    <citation type="journal article" date="2016" name="Genome Announc.">
        <title>Genome Sequence of Madurella mycetomatis mm55, Isolated from a Human Mycetoma Case in Sudan.</title>
        <authorList>
            <person name="Smit S."/>
            <person name="Derks M.F."/>
            <person name="Bervoets S."/>
            <person name="Fahal A."/>
            <person name="van Leeuwen W."/>
            <person name="van Belkum A."/>
            <person name="van de Sande W.W."/>
        </authorList>
    </citation>
    <scope>NUCLEOTIDE SEQUENCE [LARGE SCALE GENOMIC DNA]</scope>
    <source>
        <strain evidence="4">mm55</strain>
    </source>
</reference>
<dbReference type="InterPro" id="IPR029058">
    <property type="entry name" value="AB_hydrolase_fold"/>
</dbReference>
<dbReference type="SUPFAM" id="SSF53474">
    <property type="entry name" value="alpha/beta-Hydrolases"/>
    <property type="match status" value="1"/>
</dbReference>
<keyword evidence="1" id="KW-0812">Transmembrane</keyword>
<keyword evidence="1" id="KW-0472">Membrane</keyword>
<dbReference type="InterPro" id="IPR052374">
    <property type="entry name" value="SERAC1"/>
</dbReference>
<feature type="non-terminal residue" evidence="3">
    <location>
        <position position="853"/>
    </location>
</feature>
<proteinExistence type="predicted"/>
<dbReference type="InterPro" id="IPR011990">
    <property type="entry name" value="TPR-like_helical_dom_sf"/>
</dbReference>
<dbReference type="InterPro" id="IPR027417">
    <property type="entry name" value="P-loop_NTPase"/>
</dbReference>
<keyword evidence="1" id="KW-1133">Transmembrane helix</keyword>
<accession>A0A175VP63</accession>
<protein>
    <submittedName>
        <fullName evidence="3">Protein SERAC1</fullName>
    </submittedName>
</protein>
<dbReference type="VEuPathDB" id="FungiDB:MMYC01_210447"/>
<dbReference type="Gene3D" id="1.25.40.10">
    <property type="entry name" value="Tetratricopeptide repeat domain"/>
    <property type="match status" value="1"/>
</dbReference>
<dbReference type="Gene3D" id="3.40.50.300">
    <property type="entry name" value="P-loop containing nucleotide triphosphate hydrolases"/>
    <property type="match status" value="1"/>
</dbReference>
<evidence type="ECO:0000313" key="4">
    <source>
        <dbReference type="Proteomes" id="UP000078237"/>
    </source>
</evidence>
<dbReference type="PANTHER" id="PTHR48182">
    <property type="entry name" value="PROTEIN SERAC1"/>
    <property type="match status" value="1"/>
</dbReference>
<keyword evidence="4" id="KW-1185">Reference proteome</keyword>
<sequence>MDPTAAAYLVIFMLSIAFLYYQVTKRIPSRLNSDQAPKSRFELVPACANGLPTRTDGLDIIFIHGLGSNPDTTWRATKNAMKNATKNTTKHVTAADIPEEAATDSERFVNWVSDFLPADILAATSRDVRIFFYNYDSYWKRDAVQTRLTNLGNELLEHINGGIRMSETERSRSLIFVAYSFGGLVVKRALVQARASRDFGHIVDYTKAILFLGAPHRGTSFGPWGWLAAQALQPLGSNPLLLANLEYDSISLHDLHKDFIAVAPDDLRVFNFFEKRPTQILRLWFVQWQRFCVREQSATYESRNVRNIGLSVDHSGLNKFTSKNESYMTILSKLIEVTESCTRSVKHHYAVPLETVRTYTERAELSTELEQKLRIRHEKASVPYAVTLHGLGGAGKSQLALDYAEKHKDQYNPILWIDVTDEEAVRSSFKTCATELGLPVERGENQVSVFTDAGVQAVLRWLRDRTETDEEWLVIVDNADDVSWGFQKVIPRGNRGTVIITSRDERSVMLVPGGCESVCVGLMSPPEGTALLLQHLRLDEESASEGIKRGCYEVANRLEYLALAIDLAGAYISSDSPSEQALLRYLADYDRHRDELLQMDGFRGLRPTEKTVWTVWDTTLEKIAKENERLRPDMLLTFLAHFKGSIVQDELFRLASLGTEEVEAELGKEASKGMPAELRQFLPLFRGEWDSFQYRQGRDLLLRYNLLQRVGEPWAGVTMHSLVQWRARQSYQSQPWLWWYTVFILAACYRSIEEEQPEFRRHLVGHLPDMSEDYGERGKDLLRHQNFIGAILGRIYYDEGRWEEAEKLFVQVMETSKTKLGADHPDTLTSMGNLASTLWNQGRWEEAEKLEVQ</sequence>
<dbReference type="AlphaFoldDB" id="A0A175VP63"/>
<evidence type="ECO:0000259" key="2">
    <source>
        <dbReference type="Pfam" id="PF00931"/>
    </source>
</evidence>
<dbReference type="OrthoDB" id="7464126at2759"/>
<evidence type="ECO:0000313" key="3">
    <source>
        <dbReference type="EMBL" id="KXX72981.1"/>
    </source>
</evidence>
<name>A0A175VP63_9PEZI</name>
<dbReference type="SUPFAM" id="SSF48452">
    <property type="entry name" value="TPR-like"/>
    <property type="match status" value="1"/>
</dbReference>
<dbReference type="Pfam" id="PF00931">
    <property type="entry name" value="NB-ARC"/>
    <property type="match status" value="1"/>
</dbReference>
<feature type="domain" description="NB-ARC" evidence="2">
    <location>
        <begin position="383"/>
        <end position="528"/>
    </location>
</feature>
<comment type="caution">
    <text evidence="3">The sequence shown here is derived from an EMBL/GenBank/DDBJ whole genome shotgun (WGS) entry which is preliminary data.</text>
</comment>
<dbReference type="InterPro" id="IPR002182">
    <property type="entry name" value="NB-ARC"/>
</dbReference>
<dbReference type="SUPFAM" id="SSF52540">
    <property type="entry name" value="P-loop containing nucleoside triphosphate hydrolases"/>
    <property type="match status" value="1"/>
</dbReference>
<dbReference type="Gene3D" id="3.40.50.1820">
    <property type="entry name" value="alpha/beta hydrolase"/>
    <property type="match status" value="1"/>
</dbReference>
<dbReference type="Pfam" id="PF13424">
    <property type="entry name" value="TPR_12"/>
    <property type="match status" value="1"/>
</dbReference>
<dbReference type="Proteomes" id="UP000078237">
    <property type="component" value="Unassembled WGS sequence"/>
</dbReference>
<feature type="transmembrane region" description="Helical" evidence="1">
    <location>
        <begin position="6"/>
        <end position="23"/>
    </location>
</feature>
<dbReference type="EMBL" id="LCTW02000586">
    <property type="protein sequence ID" value="KXX72981.1"/>
    <property type="molecule type" value="Genomic_DNA"/>
</dbReference>
<organism evidence="3 4">
    <name type="scientific">Madurella mycetomatis</name>
    <dbReference type="NCBI Taxonomy" id="100816"/>
    <lineage>
        <taxon>Eukaryota</taxon>
        <taxon>Fungi</taxon>
        <taxon>Dikarya</taxon>
        <taxon>Ascomycota</taxon>
        <taxon>Pezizomycotina</taxon>
        <taxon>Sordariomycetes</taxon>
        <taxon>Sordariomycetidae</taxon>
        <taxon>Sordariales</taxon>
        <taxon>Sordariales incertae sedis</taxon>
        <taxon>Madurella</taxon>
    </lineage>
</organism>
<evidence type="ECO:0000256" key="1">
    <source>
        <dbReference type="SAM" id="Phobius"/>
    </source>
</evidence>
<dbReference type="GO" id="GO:0043531">
    <property type="term" value="F:ADP binding"/>
    <property type="evidence" value="ECO:0007669"/>
    <property type="project" value="InterPro"/>
</dbReference>
<dbReference type="PANTHER" id="PTHR48182:SF3">
    <property type="entry name" value="DUF676 DOMAIN-CONTAINING PROTEIN"/>
    <property type="match status" value="1"/>
</dbReference>